<protein>
    <submittedName>
        <fullName evidence="1">Uncharacterized protein</fullName>
    </submittedName>
</protein>
<name>A0A0A9ALE7_ARUDO</name>
<evidence type="ECO:0000313" key="1">
    <source>
        <dbReference type="EMBL" id="JAD50663.1"/>
    </source>
</evidence>
<sequence>MKINNFINEMLTLVLKCYHCNCRFRHHPLFCFVYIP</sequence>
<proteinExistence type="predicted"/>
<reference evidence="1" key="1">
    <citation type="submission" date="2014-09" db="EMBL/GenBank/DDBJ databases">
        <authorList>
            <person name="Magalhaes I.L.F."/>
            <person name="Oliveira U."/>
            <person name="Santos F.R."/>
            <person name="Vidigal T.H.D.A."/>
            <person name="Brescovit A.D."/>
            <person name="Santos A.J."/>
        </authorList>
    </citation>
    <scope>NUCLEOTIDE SEQUENCE</scope>
    <source>
        <tissue evidence="1">Shoot tissue taken approximately 20 cm above the soil surface</tissue>
    </source>
</reference>
<dbReference type="AlphaFoldDB" id="A0A0A9ALE7"/>
<organism evidence="1">
    <name type="scientific">Arundo donax</name>
    <name type="common">Giant reed</name>
    <name type="synonym">Donax arundinaceus</name>
    <dbReference type="NCBI Taxonomy" id="35708"/>
    <lineage>
        <taxon>Eukaryota</taxon>
        <taxon>Viridiplantae</taxon>
        <taxon>Streptophyta</taxon>
        <taxon>Embryophyta</taxon>
        <taxon>Tracheophyta</taxon>
        <taxon>Spermatophyta</taxon>
        <taxon>Magnoliopsida</taxon>
        <taxon>Liliopsida</taxon>
        <taxon>Poales</taxon>
        <taxon>Poaceae</taxon>
        <taxon>PACMAD clade</taxon>
        <taxon>Arundinoideae</taxon>
        <taxon>Arundineae</taxon>
        <taxon>Arundo</taxon>
    </lineage>
</organism>
<accession>A0A0A9ALE7</accession>
<reference evidence="1" key="2">
    <citation type="journal article" date="2015" name="Data Brief">
        <title>Shoot transcriptome of the giant reed, Arundo donax.</title>
        <authorList>
            <person name="Barrero R.A."/>
            <person name="Guerrero F.D."/>
            <person name="Moolhuijzen P."/>
            <person name="Goolsby J.A."/>
            <person name="Tidwell J."/>
            <person name="Bellgard S.E."/>
            <person name="Bellgard M.I."/>
        </authorList>
    </citation>
    <scope>NUCLEOTIDE SEQUENCE</scope>
    <source>
        <tissue evidence="1">Shoot tissue taken approximately 20 cm above the soil surface</tissue>
    </source>
</reference>
<dbReference type="EMBL" id="GBRH01247232">
    <property type="protein sequence ID" value="JAD50663.1"/>
    <property type="molecule type" value="Transcribed_RNA"/>
</dbReference>